<evidence type="ECO:0000256" key="4">
    <source>
        <dbReference type="ARBA" id="ARBA00023163"/>
    </source>
</evidence>
<keyword evidence="2" id="KW-0805">Transcription regulation</keyword>
<dbReference type="NCBIfam" id="TIGR02985">
    <property type="entry name" value="Sig70_bacteroi1"/>
    <property type="match status" value="1"/>
</dbReference>
<accession>A0A6N8KSN9</accession>
<dbReference type="SUPFAM" id="SSF88659">
    <property type="entry name" value="Sigma3 and sigma4 domains of RNA polymerase sigma factors"/>
    <property type="match status" value="1"/>
</dbReference>
<keyword evidence="8" id="KW-1185">Reference proteome</keyword>
<dbReference type="Pfam" id="PF04542">
    <property type="entry name" value="Sigma70_r2"/>
    <property type="match status" value="1"/>
</dbReference>
<dbReference type="PANTHER" id="PTHR43133">
    <property type="entry name" value="RNA POLYMERASE ECF-TYPE SIGMA FACTO"/>
    <property type="match status" value="1"/>
</dbReference>
<evidence type="ECO:0000313" key="7">
    <source>
        <dbReference type="EMBL" id="MVZ60443.1"/>
    </source>
</evidence>
<dbReference type="EMBL" id="WSQA01000001">
    <property type="protein sequence ID" value="MVZ60443.1"/>
    <property type="molecule type" value="Genomic_DNA"/>
</dbReference>
<dbReference type="Proteomes" id="UP000435036">
    <property type="component" value="Unassembled WGS sequence"/>
</dbReference>
<dbReference type="Gene3D" id="1.10.10.10">
    <property type="entry name" value="Winged helix-like DNA-binding domain superfamily/Winged helix DNA-binding domain"/>
    <property type="match status" value="1"/>
</dbReference>
<dbReference type="CDD" id="cd06171">
    <property type="entry name" value="Sigma70_r4"/>
    <property type="match status" value="1"/>
</dbReference>
<evidence type="ECO:0000313" key="8">
    <source>
        <dbReference type="Proteomes" id="UP000435036"/>
    </source>
</evidence>
<dbReference type="Pfam" id="PF08281">
    <property type="entry name" value="Sigma70_r4_2"/>
    <property type="match status" value="1"/>
</dbReference>
<protein>
    <submittedName>
        <fullName evidence="7">RNA polymerase sigma-70 factor</fullName>
    </submittedName>
</protein>
<dbReference type="GO" id="GO:0016987">
    <property type="term" value="F:sigma factor activity"/>
    <property type="evidence" value="ECO:0007669"/>
    <property type="project" value="UniProtKB-KW"/>
</dbReference>
<dbReference type="SUPFAM" id="SSF88946">
    <property type="entry name" value="Sigma2 domain of RNA polymerase sigma factors"/>
    <property type="match status" value="1"/>
</dbReference>
<evidence type="ECO:0000259" key="6">
    <source>
        <dbReference type="Pfam" id="PF08281"/>
    </source>
</evidence>
<name>A0A6N8KSN9_9SPHI</name>
<dbReference type="GO" id="GO:0006352">
    <property type="term" value="P:DNA-templated transcription initiation"/>
    <property type="evidence" value="ECO:0007669"/>
    <property type="project" value="InterPro"/>
</dbReference>
<dbReference type="InterPro" id="IPR036388">
    <property type="entry name" value="WH-like_DNA-bd_sf"/>
</dbReference>
<feature type="domain" description="RNA polymerase sigma factor 70 region 4 type 2" evidence="6">
    <location>
        <begin position="124"/>
        <end position="172"/>
    </location>
</feature>
<dbReference type="InterPro" id="IPR014284">
    <property type="entry name" value="RNA_pol_sigma-70_dom"/>
</dbReference>
<dbReference type="NCBIfam" id="TIGR02937">
    <property type="entry name" value="sigma70-ECF"/>
    <property type="match status" value="1"/>
</dbReference>
<gene>
    <name evidence="7" type="ORF">GQF63_00260</name>
</gene>
<dbReference type="OrthoDB" id="655312at2"/>
<dbReference type="InterPro" id="IPR014327">
    <property type="entry name" value="RNA_pol_sigma70_bacteroid"/>
</dbReference>
<comment type="similarity">
    <text evidence="1">Belongs to the sigma-70 factor family. ECF subfamily.</text>
</comment>
<reference evidence="7 8" key="1">
    <citation type="submission" date="2019-12" db="EMBL/GenBank/DDBJ databases">
        <authorList>
            <person name="Dong K."/>
        </authorList>
    </citation>
    <scope>NUCLEOTIDE SEQUENCE [LARGE SCALE GENOMIC DNA]</scope>
    <source>
        <strain evidence="7 8">JCM 31225</strain>
    </source>
</reference>
<keyword evidence="4" id="KW-0804">Transcription</keyword>
<dbReference type="InterPro" id="IPR013325">
    <property type="entry name" value="RNA_pol_sigma_r2"/>
</dbReference>
<evidence type="ECO:0000256" key="2">
    <source>
        <dbReference type="ARBA" id="ARBA00023015"/>
    </source>
</evidence>
<evidence type="ECO:0000256" key="1">
    <source>
        <dbReference type="ARBA" id="ARBA00010641"/>
    </source>
</evidence>
<sequence>MSGPASSSERDLLIQLKAGNQAAFEQLYHAHKQNLIGHLIRLLKSPDLAREVAQDTFLALWENREQLLVDQPLKPYLFKIASNQTFNIFKKASHDEKYRNYLYQAIEDGYEHIESLINEKEKKEVLQQILEKMPSRQRDIFQRCKLDGQAYKEVAAELNISVHTVHTQVKRANQFIKDYLAKHPELLLFLLFSVYP</sequence>
<feature type="domain" description="RNA polymerase sigma-70 region 2" evidence="5">
    <location>
        <begin position="27"/>
        <end position="92"/>
    </location>
</feature>
<dbReference type="InterPro" id="IPR013249">
    <property type="entry name" value="RNA_pol_sigma70_r4_t2"/>
</dbReference>
<proteinExistence type="inferred from homology"/>
<organism evidence="7 8">
    <name type="scientific">Sphingobacterium humi</name>
    <dbReference type="NCBI Taxonomy" id="1796905"/>
    <lineage>
        <taxon>Bacteria</taxon>
        <taxon>Pseudomonadati</taxon>
        <taxon>Bacteroidota</taxon>
        <taxon>Sphingobacteriia</taxon>
        <taxon>Sphingobacteriales</taxon>
        <taxon>Sphingobacteriaceae</taxon>
        <taxon>Sphingobacterium</taxon>
    </lineage>
</organism>
<dbReference type="InterPro" id="IPR013324">
    <property type="entry name" value="RNA_pol_sigma_r3/r4-like"/>
</dbReference>
<dbReference type="GO" id="GO:0003677">
    <property type="term" value="F:DNA binding"/>
    <property type="evidence" value="ECO:0007669"/>
    <property type="project" value="InterPro"/>
</dbReference>
<dbReference type="InterPro" id="IPR007627">
    <property type="entry name" value="RNA_pol_sigma70_r2"/>
</dbReference>
<dbReference type="RefSeq" id="WP_160367100.1">
    <property type="nucleotide sequence ID" value="NZ_WSQA01000001.1"/>
</dbReference>
<keyword evidence="3" id="KW-0731">Sigma factor</keyword>
<evidence type="ECO:0000256" key="3">
    <source>
        <dbReference type="ARBA" id="ARBA00023082"/>
    </source>
</evidence>
<dbReference type="AlphaFoldDB" id="A0A6N8KSN9"/>
<comment type="caution">
    <text evidence="7">The sequence shown here is derived from an EMBL/GenBank/DDBJ whole genome shotgun (WGS) entry which is preliminary data.</text>
</comment>
<dbReference type="Gene3D" id="1.10.1740.10">
    <property type="match status" value="1"/>
</dbReference>
<dbReference type="InterPro" id="IPR039425">
    <property type="entry name" value="RNA_pol_sigma-70-like"/>
</dbReference>
<dbReference type="PANTHER" id="PTHR43133:SF46">
    <property type="entry name" value="RNA POLYMERASE SIGMA-70 FACTOR ECF SUBFAMILY"/>
    <property type="match status" value="1"/>
</dbReference>
<evidence type="ECO:0000259" key="5">
    <source>
        <dbReference type="Pfam" id="PF04542"/>
    </source>
</evidence>